<name>A0A7M1RX13_9CAUD</name>
<evidence type="ECO:0000313" key="2">
    <source>
        <dbReference type="Proteomes" id="UP000594004"/>
    </source>
</evidence>
<dbReference type="RefSeq" id="YP_010113180.1">
    <property type="nucleotide sequence ID" value="NC_055900.1"/>
</dbReference>
<protein>
    <submittedName>
        <fullName evidence="1">Peptidoglycan-associated protein-like protein</fullName>
    </submittedName>
</protein>
<reference evidence="1 2" key="1">
    <citation type="submission" date="2020-07" db="EMBL/GenBank/DDBJ databases">
        <title>Taxonomic proposal: Crassvirales, a new order of highly abundant and diverse bacterial viruses.</title>
        <authorList>
            <person name="Shkoporov A.N."/>
            <person name="Stockdale S.R."/>
            <person name="Guerin E."/>
            <person name="Ross R.P."/>
            <person name="Hill C."/>
        </authorList>
    </citation>
    <scope>NUCLEOTIDE SEQUENCE [LARGE SCALE GENOMIC DNA]</scope>
</reference>
<organism evidence="1 2">
    <name type="scientific">uncultured phage cr125_1</name>
    <dbReference type="NCBI Taxonomy" id="2772091"/>
    <lineage>
        <taxon>Viruses</taxon>
        <taxon>Duplodnaviria</taxon>
        <taxon>Heunggongvirae</taxon>
        <taxon>Uroviricota</taxon>
        <taxon>Caudoviricetes</taxon>
        <taxon>Crassvirales</taxon>
        <taxon>Suoliviridae</taxon>
        <taxon>Uncouvirinae</taxon>
        <taxon>Aurodevirus</taxon>
        <taxon>Aurodevirus hominis</taxon>
    </lineage>
</organism>
<keyword evidence="2" id="KW-1185">Reference proteome</keyword>
<dbReference type="GeneID" id="65131688"/>
<sequence>MRERLTYDRKCYTIADYYISYKEYIEPDTLYDVDLKTFKAIVTDYFKYIRDEVMYNCKEFKLPCRLGKLSIVKHLPKEFTGKSLRWDWKATKELGKPVYLLNEHSGFFKYRFYWSKKDCLLTNKSMYLFVACRQNKRDLALIIKNKLKDYPEV</sequence>
<dbReference type="EMBL" id="MT774407">
    <property type="protein sequence ID" value="QOR57540.1"/>
    <property type="molecule type" value="Genomic_DNA"/>
</dbReference>
<evidence type="ECO:0000313" key="1">
    <source>
        <dbReference type="EMBL" id="QOR57540.1"/>
    </source>
</evidence>
<dbReference type="KEGG" id="vg:65131688"/>
<accession>A0A7M1RX13</accession>
<proteinExistence type="predicted"/>
<dbReference type="Proteomes" id="UP000594004">
    <property type="component" value="Segment"/>
</dbReference>